<accession>A0AAD5SYQ2</accession>
<organism evidence="2 3">
    <name type="scientific">Physocladia obscura</name>
    <dbReference type="NCBI Taxonomy" id="109957"/>
    <lineage>
        <taxon>Eukaryota</taxon>
        <taxon>Fungi</taxon>
        <taxon>Fungi incertae sedis</taxon>
        <taxon>Chytridiomycota</taxon>
        <taxon>Chytridiomycota incertae sedis</taxon>
        <taxon>Chytridiomycetes</taxon>
        <taxon>Chytridiales</taxon>
        <taxon>Chytriomycetaceae</taxon>
        <taxon>Physocladia</taxon>
    </lineage>
</organism>
<sequence>MKPASILLAFSGNVFAAITAVHNIAGIKEGNVVNIAVLNNTTATVSTNTVATTGIIAIATSSTASTGAGSTSATTHVSSTAASGSGVSIAGTGAYISIIQPVQGQVLTVGNNFQITWNIGGTFDAIFNNGSLSFEIDNFVNVNNVALATNGALSFTTQPVVSDLQVQTTLPNIASGSSYTVRATYRDSENGNNYIYWFSPTFTITGGGTTTASTAHVSASSSSSSLVLSTAVSSRKKPSISVFIWCKT</sequence>
<keyword evidence="1" id="KW-0732">Signal</keyword>
<reference evidence="2" key="1">
    <citation type="submission" date="2020-05" db="EMBL/GenBank/DDBJ databases">
        <title>Phylogenomic resolution of chytrid fungi.</title>
        <authorList>
            <person name="Stajich J.E."/>
            <person name="Amses K."/>
            <person name="Simmons R."/>
            <person name="Seto K."/>
            <person name="Myers J."/>
            <person name="Bonds A."/>
            <person name="Quandt C.A."/>
            <person name="Barry K."/>
            <person name="Liu P."/>
            <person name="Grigoriev I."/>
            <person name="Longcore J.E."/>
            <person name="James T.Y."/>
        </authorList>
    </citation>
    <scope>NUCLEOTIDE SEQUENCE</scope>
    <source>
        <strain evidence="2">JEL0513</strain>
    </source>
</reference>
<gene>
    <name evidence="2" type="ORF">HK100_000188</name>
</gene>
<dbReference type="Proteomes" id="UP001211907">
    <property type="component" value="Unassembled WGS sequence"/>
</dbReference>
<dbReference type="EMBL" id="JADGJH010001032">
    <property type="protein sequence ID" value="KAJ3119689.1"/>
    <property type="molecule type" value="Genomic_DNA"/>
</dbReference>
<keyword evidence="3" id="KW-1185">Reference proteome</keyword>
<dbReference type="AlphaFoldDB" id="A0AAD5SYQ2"/>
<evidence type="ECO:0000256" key="1">
    <source>
        <dbReference type="SAM" id="SignalP"/>
    </source>
</evidence>
<proteinExistence type="predicted"/>
<evidence type="ECO:0000313" key="3">
    <source>
        <dbReference type="Proteomes" id="UP001211907"/>
    </source>
</evidence>
<feature type="chain" id="PRO_5042286328" description="Ser-Thr-rich glycosyl-phosphatidyl-inositol-anchored membrane family-domain-containing protein" evidence="1">
    <location>
        <begin position="17"/>
        <end position="248"/>
    </location>
</feature>
<evidence type="ECO:0000313" key="2">
    <source>
        <dbReference type="EMBL" id="KAJ3119689.1"/>
    </source>
</evidence>
<comment type="caution">
    <text evidence="2">The sequence shown here is derived from an EMBL/GenBank/DDBJ whole genome shotgun (WGS) entry which is preliminary data.</text>
</comment>
<name>A0AAD5SYQ2_9FUNG</name>
<evidence type="ECO:0008006" key="4">
    <source>
        <dbReference type="Google" id="ProtNLM"/>
    </source>
</evidence>
<feature type="signal peptide" evidence="1">
    <location>
        <begin position="1"/>
        <end position="16"/>
    </location>
</feature>
<protein>
    <recommendedName>
        <fullName evidence="4">Ser-Thr-rich glycosyl-phosphatidyl-inositol-anchored membrane family-domain-containing protein</fullName>
    </recommendedName>
</protein>